<evidence type="ECO:0000256" key="4">
    <source>
        <dbReference type="ARBA" id="ARBA00022989"/>
    </source>
</evidence>
<dbReference type="SUPFAM" id="SSF82866">
    <property type="entry name" value="Multidrug efflux transporter AcrB transmembrane domain"/>
    <property type="match status" value="2"/>
</dbReference>
<dbReference type="PROSITE" id="PS50156">
    <property type="entry name" value="SSD"/>
    <property type="match status" value="1"/>
</dbReference>
<organism evidence="8 9">
    <name type="scientific">Streptomyces calidiresistens</name>
    <dbReference type="NCBI Taxonomy" id="1485586"/>
    <lineage>
        <taxon>Bacteria</taxon>
        <taxon>Bacillati</taxon>
        <taxon>Actinomycetota</taxon>
        <taxon>Actinomycetes</taxon>
        <taxon>Kitasatosporales</taxon>
        <taxon>Streptomycetaceae</taxon>
        <taxon>Streptomyces</taxon>
    </lineage>
</organism>
<evidence type="ECO:0000313" key="9">
    <source>
        <dbReference type="Proteomes" id="UP000530234"/>
    </source>
</evidence>
<dbReference type="PANTHER" id="PTHR33406:SF13">
    <property type="entry name" value="MEMBRANE PROTEIN YDFJ"/>
    <property type="match status" value="1"/>
</dbReference>
<evidence type="ECO:0000256" key="5">
    <source>
        <dbReference type="ARBA" id="ARBA00023136"/>
    </source>
</evidence>
<feature type="transmembrane region" description="Helical" evidence="6">
    <location>
        <begin position="369"/>
        <end position="388"/>
    </location>
</feature>
<keyword evidence="9" id="KW-1185">Reference proteome</keyword>
<dbReference type="EMBL" id="VKHS01000447">
    <property type="protein sequence ID" value="MBB0231175.1"/>
    <property type="molecule type" value="Genomic_DNA"/>
</dbReference>
<dbReference type="InterPro" id="IPR050545">
    <property type="entry name" value="Mycobact_MmpL"/>
</dbReference>
<reference evidence="9" key="1">
    <citation type="submission" date="2019-10" db="EMBL/GenBank/DDBJ databases">
        <title>Streptomyces sp. nov., a novel actinobacterium isolated from alkaline environment.</title>
        <authorList>
            <person name="Golinska P."/>
        </authorList>
    </citation>
    <scope>NUCLEOTIDE SEQUENCE [LARGE SCALE GENOMIC DNA]</scope>
    <source>
        <strain evidence="9">DSM 42108</strain>
    </source>
</reference>
<dbReference type="Gene3D" id="1.20.1640.10">
    <property type="entry name" value="Multidrug efflux transporter AcrB transmembrane domain"/>
    <property type="match status" value="2"/>
</dbReference>
<dbReference type="Proteomes" id="UP000530234">
    <property type="component" value="Unassembled WGS sequence"/>
</dbReference>
<keyword evidence="3 6" id="KW-0812">Transmembrane</keyword>
<feature type="transmembrane region" description="Helical" evidence="6">
    <location>
        <begin position="305"/>
        <end position="332"/>
    </location>
</feature>
<feature type="domain" description="SSD" evidence="7">
    <location>
        <begin position="205"/>
        <end position="330"/>
    </location>
</feature>
<evidence type="ECO:0000259" key="7">
    <source>
        <dbReference type="PROSITE" id="PS50156"/>
    </source>
</evidence>
<keyword evidence="4 6" id="KW-1133">Transmembrane helix</keyword>
<comment type="caution">
    <text evidence="8">The sequence shown here is derived from an EMBL/GenBank/DDBJ whole genome shotgun (WGS) entry which is preliminary data.</text>
</comment>
<dbReference type="InterPro" id="IPR000731">
    <property type="entry name" value="SSD"/>
</dbReference>
<feature type="transmembrane region" description="Helical" evidence="6">
    <location>
        <begin position="556"/>
        <end position="575"/>
    </location>
</feature>
<feature type="transmembrane region" description="Helical" evidence="6">
    <location>
        <begin position="207"/>
        <end position="228"/>
    </location>
</feature>
<keyword evidence="2" id="KW-1003">Cell membrane</keyword>
<feature type="transmembrane region" description="Helical" evidence="6">
    <location>
        <begin position="587"/>
        <end position="609"/>
    </location>
</feature>
<feature type="transmembrane region" description="Helical" evidence="6">
    <location>
        <begin position="234"/>
        <end position="253"/>
    </location>
</feature>
<accession>A0A7W3T587</accession>
<evidence type="ECO:0000256" key="3">
    <source>
        <dbReference type="ARBA" id="ARBA00022692"/>
    </source>
</evidence>
<feature type="transmembrane region" description="Helical" evidence="6">
    <location>
        <begin position="528"/>
        <end position="549"/>
    </location>
</feature>
<evidence type="ECO:0000256" key="6">
    <source>
        <dbReference type="SAM" id="Phobius"/>
    </source>
</evidence>
<proteinExistence type="predicted"/>
<feature type="transmembrane region" description="Helical" evidence="6">
    <location>
        <begin position="280"/>
        <end position="299"/>
    </location>
</feature>
<feature type="transmembrane region" description="Helical" evidence="6">
    <location>
        <begin position="630"/>
        <end position="653"/>
    </location>
</feature>
<protein>
    <submittedName>
        <fullName evidence="8">MMPL family transporter</fullName>
    </submittedName>
</protein>
<dbReference type="Pfam" id="PF03176">
    <property type="entry name" value="MMPL"/>
    <property type="match status" value="2"/>
</dbReference>
<feature type="transmembrane region" description="Helical" evidence="6">
    <location>
        <begin position="659"/>
        <end position="681"/>
    </location>
</feature>
<dbReference type="PANTHER" id="PTHR33406">
    <property type="entry name" value="MEMBRANE PROTEIN MJ1562-RELATED"/>
    <property type="match status" value="1"/>
</dbReference>
<keyword evidence="5 6" id="KW-0472">Membrane</keyword>
<evidence type="ECO:0000313" key="8">
    <source>
        <dbReference type="EMBL" id="MBB0231175.1"/>
    </source>
</evidence>
<sequence length="712" mass="73541">MFERLAGFSHRHRWTALLLWAVILVGTVGAATAIGDDYRDDHSLPGTEAQRARELLGEHAPDDSGDTLSIVLHDPAGLGDPGTEQRVDGMLARVAELPGVAGVRGPHDGDGAISGDGTIGFATVVLEGTSEELSVEATEDILAAARSIAEREDATGDGLRVELGGDAARQLAESEGGAAEGVGVLTALVILVFMFGTVIAAGLPVVVALFAVGSAIGLIILASHAFTIAGYTPYVMTLVGLGVGIDYALLIFARYRGELIRGADPESAARRSLDTAGRTVFFAGCTVIVALLGLVALGLGALRGVALAVALTVAVTMAASLTLLPALLGIFGRRFARQFPARAARREARGKAADGTGWRRLGAAVQRRPLVALLIPVIGLGALAVPVADLRLGFADAGNDPAGSTGRAAYDLLAEGFGPGGNGPLIIAVEGGDEGAEAAGAAAVGVLGGTPGVANAIGPFPTGSESVTTVLVHPESAPQDEETSALVHALRGDVLPDLAERTGAEYLVGGSTAAVEDFSTRVEERMPLFVLIVVGLSLVLLTAVFRSVLVPLKAALLNLLTIGAALGAVTLVFQHGWFGVEPGPIEAFVPVMIFAIVFGLSTDYEVFLVSRIREEWERTGDHASAVREGLAHTGSVITAAGAIMVAVFGAFMLSDDRMLQQFGLGLAVAVLVDAVLIRCLVVPATMQLLGHRAWWLPAPLTRLLPAVRWERH</sequence>
<dbReference type="InterPro" id="IPR004869">
    <property type="entry name" value="MMPL_dom"/>
</dbReference>
<feature type="transmembrane region" description="Helical" evidence="6">
    <location>
        <begin position="181"/>
        <end position="200"/>
    </location>
</feature>
<dbReference type="GO" id="GO:0005886">
    <property type="term" value="C:plasma membrane"/>
    <property type="evidence" value="ECO:0007669"/>
    <property type="project" value="UniProtKB-SubCell"/>
</dbReference>
<evidence type="ECO:0000256" key="1">
    <source>
        <dbReference type="ARBA" id="ARBA00004651"/>
    </source>
</evidence>
<dbReference type="AlphaFoldDB" id="A0A7W3T587"/>
<name>A0A7W3T587_9ACTN</name>
<evidence type="ECO:0000256" key="2">
    <source>
        <dbReference type="ARBA" id="ARBA00022475"/>
    </source>
</evidence>
<gene>
    <name evidence="8" type="ORF">FOE67_17080</name>
</gene>
<comment type="subcellular location">
    <subcellularLocation>
        <location evidence="1">Cell membrane</location>
        <topology evidence="1">Multi-pass membrane protein</topology>
    </subcellularLocation>
</comment>